<evidence type="ECO:0000259" key="2">
    <source>
        <dbReference type="Pfam" id="PF22124"/>
    </source>
</evidence>
<proteinExistence type="predicted"/>
<accession>A0ABY7W327</accession>
<dbReference type="EMBL" id="CP117812">
    <property type="protein sequence ID" value="WDE98683.1"/>
    <property type="molecule type" value="Genomic_DNA"/>
</dbReference>
<feature type="domain" description="Glycosyl hydrolase family 95 catalytic" evidence="2">
    <location>
        <begin position="284"/>
        <end position="628"/>
    </location>
</feature>
<dbReference type="Pfam" id="PF22124">
    <property type="entry name" value="Glyco_hydro_95_cat"/>
    <property type="match status" value="1"/>
</dbReference>
<feature type="chain" id="PRO_5047549031" description="Glycosyl hydrolase family 95 catalytic domain-containing protein" evidence="1">
    <location>
        <begin position="19"/>
        <end position="754"/>
    </location>
</feature>
<dbReference type="InterPro" id="IPR008928">
    <property type="entry name" value="6-hairpin_glycosidase_sf"/>
</dbReference>
<reference evidence="3 4" key="1">
    <citation type="submission" date="2023-02" db="EMBL/GenBank/DDBJ databases">
        <title>Genome sequence of Lentisphaera profundi SAORIC-696.</title>
        <authorList>
            <person name="Kim e."/>
            <person name="Cho J.-C."/>
            <person name="Choi A."/>
            <person name="Kang I."/>
        </authorList>
    </citation>
    <scope>NUCLEOTIDE SEQUENCE [LARGE SCALE GENOMIC DNA]</scope>
    <source>
        <strain evidence="3 4">SAORIC-696</strain>
    </source>
</reference>
<evidence type="ECO:0000313" key="4">
    <source>
        <dbReference type="Proteomes" id="UP001214250"/>
    </source>
</evidence>
<feature type="signal peptide" evidence="1">
    <location>
        <begin position="1"/>
        <end position="18"/>
    </location>
</feature>
<keyword evidence="4" id="KW-1185">Reference proteome</keyword>
<gene>
    <name evidence="3" type="ORF">PQO03_12630</name>
</gene>
<protein>
    <recommendedName>
        <fullName evidence="2">Glycosyl hydrolase family 95 catalytic domain-containing protein</fullName>
    </recommendedName>
</protein>
<dbReference type="Proteomes" id="UP001214250">
    <property type="component" value="Chromosome 2"/>
</dbReference>
<dbReference type="InterPro" id="IPR012341">
    <property type="entry name" value="6hp_glycosidase-like_sf"/>
</dbReference>
<dbReference type="RefSeq" id="WP_274153552.1">
    <property type="nucleotide sequence ID" value="NZ_CP117812.1"/>
</dbReference>
<dbReference type="Gene3D" id="1.50.10.10">
    <property type="match status" value="1"/>
</dbReference>
<keyword evidence="1" id="KW-0732">Signal</keyword>
<dbReference type="InterPro" id="IPR054363">
    <property type="entry name" value="GH95_cat"/>
</dbReference>
<evidence type="ECO:0000313" key="3">
    <source>
        <dbReference type="EMBL" id="WDE98683.1"/>
    </source>
</evidence>
<dbReference type="PANTHER" id="PTHR31084:SF0">
    <property type="entry name" value="ALPHA-L-FUCOSIDASE 2"/>
    <property type="match status" value="1"/>
</dbReference>
<organism evidence="3 4">
    <name type="scientific">Lentisphaera profundi</name>
    <dbReference type="NCBI Taxonomy" id="1658616"/>
    <lineage>
        <taxon>Bacteria</taxon>
        <taxon>Pseudomonadati</taxon>
        <taxon>Lentisphaerota</taxon>
        <taxon>Lentisphaeria</taxon>
        <taxon>Lentisphaerales</taxon>
        <taxon>Lentisphaeraceae</taxon>
        <taxon>Lentisphaera</taxon>
    </lineage>
</organism>
<evidence type="ECO:0000256" key="1">
    <source>
        <dbReference type="SAM" id="SignalP"/>
    </source>
</evidence>
<dbReference type="PANTHER" id="PTHR31084">
    <property type="entry name" value="ALPHA-L-FUCOSIDASE 2"/>
    <property type="match status" value="1"/>
</dbReference>
<dbReference type="SUPFAM" id="SSF48208">
    <property type="entry name" value="Six-hairpin glycosidases"/>
    <property type="match status" value="1"/>
</dbReference>
<name>A0ABY7W327_9BACT</name>
<sequence>MKKTFCVLLLLSINYVLADSNFDMKWTTMPSSYVEGAILGNGEQGTMIWARPEESLHFDIGDTRIYDETNRLPIGKFILKTAGKRQDFSMKLSMEEAEASGVIVTNKGKIHFRALSVSGENLNLVKFKLEGAEAIAIEHFSLPGIHTGKLRNGIKDVTGKATHTIIDYSNLLYAEAIAKTVEKYKPAAEFRIESEGIHSRLVPLKQGKAYGLNWTLKKTGEREYLLAWRTDYTRENLNTQQQKEWLASKRVKLRESLLETYEQHFAKHAKWWKGYFEKSFVSIPDKKLEAYYKWQLYKVASATRKGKLPIDLMGPWFRATNWPKIWANLNVQLTYLPMAVANQPEIADTLFALIDNKPELFIEAANKYKSDSATHARAISPYTPGGFSWEYGNFLWTLHNYWHYLKVHPDAERTKTKFYPMLKRGANFVLHNCREDENGVLHTPKDISPEYSINKIFPKVEDTTYNLQFLRWALSTIIHIESQYDLQDPQIVKYKSALAKLAPVLLEDESGIMIGKEVKLEVAHRHYSHLVGLYPTKQMDLNDPDQFKLAQTAVDYWINLPILNSWSYKGYSRTGAASMYAMLGQGDKAYEQLKIFLKTYGTANTMYIESGPVIETPISAAASVHEMLFQCSSLDFITDNFQFFSGVPSTWSDVSFDKLRAEGGYSLSARREQGELSAFKLIASQDRELKIFFQKAILVKSSKHGKLKTESEAGKHVLELNIKKGEVLTFGDQDKFTQPVSGSNGEMNYHFGLN</sequence>